<keyword evidence="4 13" id="KW-1134">Transmembrane beta strand</keyword>
<dbReference type="Proteomes" id="UP000503129">
    <property type="component" value="Chromosome"/>
</dbReference>
<feature type="domain" description="AMIN" evidence="19">
    <location>
        <begin position="133"/>
        <end position="216"/>
    </location>
</feature>
<feature type="compositionally biased region" description="Low complexity" evidence="15">
    <location>
        <begin position="78"/>
        <end position="89"/>
    </location>
</feature>
<feature type="domain" description="TonB-dependent receptor plug" evidence="18">
    <location>
        <begin position="304"/>
        <end position="404"/>
    </location>
</feature>
<evidence type="ECO:0000256" key="11">
    <source>
        <dbReference type="ARBA" id="ARBA00023136"/>
    </source>
</evidence>
<dbReference type="InterPro" id="IPR039426">
    <property type="entry name" value="TonB-dep_rcpt-like"/>
</dbReference>
<protein>
    <submittedName>
        <fullName evidence="20">TonB-dependent siderophore receptor</fullName>
    </submittedName>
</protein>
<dbReference type="Gene3D" id="2.170.130.10">
    <property type="entry name" value="TonB-dependent receptor, plug domain"/>
    <property type="match status" value="1"/>
</dbReference>
<proteinExistence type="inferred from homology"/>
<feature type="signal peptide" evidence="16">
    <location>
        <begin position="1"/>
        <end position="32"/>
    </location>
</feature>
<evidence type="ECO:0000256" key="4">
    <source>
        <dbReference type="ARBA" id="ARBA00022452"/>
    </source>
</evidence>
<dbReference type="InterPro" id="IPR036942">
    <property type="entry name" value="Beta-barrel_TonB_sf"/>
</dbReference>
<dbReference type="SUPFAM" id="SSF56935">
    <property type="entry name" value="Porins"/>
    <property type="match status" value="1"/>
</dbReference>
<keyword evidence="5" id="KW-0410">Iron transport</keyword>
<dbReference type="FunFam" id="2.40.170.20:FF:000005">
    <property type="entry name" value="TonB-dependent siderophore receptor"/>
    <property type="match status" value="1"/>
</dbReference>
<dbReference type="NCBIfam" id="TIGR01783">
    <property type="entry name" value="TonB-siderophor"/>
    <property type="match status" value="1"/>
</dbReference>
<keyword evidence="12 13" id="KW-0998">Cell outer membrane</keyword>
<comment type="similarity">
    <text evidence="2 13 14">Belongs to the TonB-dependent receptor family.</text>
</comment>
<dbReference type="Gene3D" id="2.40.170.20">
    <property type="entry name" value="TonB-dependent receptor, beta-barrel domain"/>
    <property type="match status" value="1"/>
</dbReference>
<dbReference type="KEGG" id="bsen:DP114_26915"/>
<feature type="region of interest" description="Disordered" evidence="15">
    <location>
        <begin position="243"/>
        <end position="272"/>
    </location>
</feature>
<evidence type="ECO:0000313" key="20">
    <source>
        <dbReference type="EMBL" id="QDL11047.1"/>
    </source>
</evidence>
<feature type="compositionally biased region" description="Low complexity" evidence="15">
    <location>
        <begin position="243"/>
        <end position="270"/>
    </location>
</feature>
<feature type="domain" description="TonB-dependent receptor-like beta-barrel" evidence="17">
    <location>
        <begin position="482"/>
        <end position="914"/>
    </location>
</feature>
<dbReference type="GO" id="GO:0009279">
    <property type="term" value="C:cell outer membrane"/>
    <property type="evidence" value="ECO:0007669"/>
    <property type="project" value="UniProtKB-SubCell"/>
</dbReference>
<evidence type="ECO:0000256" key="16">
    <source>
        <dbReference type="SAM" id="SignalP"/>
    </source>
</evidence>
<feature type="region of interest" description="Disordered" evidence="15">
    <location>
        <begin position="66"/>
        <end position="100"/>
    </location>
</feature>
<dbReference type="FunFam" id="2.170.130.10:FF:000001">
    <property type="entry name" value="Catecholate siderophore TonB-dependent receptor"/>
    <property type="match status" value="1"/>
</dbReference>
<evidence type="ECO:0000256" key="5">
    <source>
        <dbReference type="ARBA" id="ARBA00022496"/>
    </source>
</evidence>
<name>A0A856MP41_9CYAN</name>
<keyword evidence="3 13" id="KW-0813">Transport</keyword>
<evidence type="ECO:0000256" key="6">
    <source>
        <dbReference type="ARBA" id="ARBA00022692"/>
    </source>
</evidence>
<evidence type="ECO:0000256" key="14">
    <source>
        <dbReference type="RuleBase" id="RU003357"/>
    </source>
</evidence>
<dbReference type="PANTHER" id="PTHR32552:SF68">
    <property type="entry name" value="FERRICHROME OUTER MEMBRANE TRANSPORTER_PHAGE RECEPTOR"/>
    <property type="match status" value="1"/>
</dbReference>
<dbReference type="PROSITE" id="PS51257">
    <property type="entry name" value="PROKAR_LIPOPROTEIN"/>
    <property type="match status" value="1"/>
</dbReference>
<keyword evidence="6 13" id="KW-0812">Transmembrane</keyword>
<accession>A0A856MP41</accession>
<evidence type="ECO:0000256" key="3">
    <source>
        <dbReference type="ARBA" id="ARBA00022448"/>
    </source>
</evidence>
<evidence type="ECO:0000259" key="17">
    <source>
        <dbReference type="Pfam" id="PF00593"/>
    </source>
</evidence>
<sequence length="945" mass="103166">MKRWQLKCGVHQWLAVGLSGCLSAVVVQSASAQVKLESRENSYQNAVAPTILGDKVNPSATLRVKQGVNQTTQSPVLSTASNSGANSNSKPTPTTKIPRLSEIQHPLRSARMLVQSPTPQTTPAEQIVQVSFVKANPTNKGLELVLQTSLAANLQLQNRTQVNSNTFIVDIPNAQLRSPDNSPFVFRSQKPIAGITEITVTNFDANTIRVTVIGSAAAPIVELYDSPKEGLIFSVASTASLAQQGQQPQTQRSPAQQPESQTQPTQPYSTGDEPIELVVTGEQDGYKVPNATTATKTDTPILYIPQSIQVIPATVLKDQLITRPREAVQNVSGVTPGSAGSQTAVGATLIFRGFAENAITSSTFVNGFRKYFGNRASDTANVEQLEILKGPASVLYGQGEPGGILNITTKQPLSTPYYAVDATIGSFDFYRPTLDISGPLNADKTIRYRLNAAYESSGSYVDFVESDQIFVAPVISFELGKNTTLTLEGEYFHVSKVEYLAGIPAVGSVIKSPFGEIPRSRYLDDPELDLDLDRVALGYRLQHKFSDNWSIRNGFRAEFQNYEEGYVFAGSLQADNRTLNRSAGFDNSDSENYVLQTDVFGKIQTGSVKQDLLFGLELARNNLTLERFSIAVPPINIFNPNYSRPPLERQLTRNQNEPQNFIGVYAQDLISIGDNLKILLGGRFDYAAGSTNNQFSSGLPSEQEDSAFSPRVGIVYQPIQPVSLYASWTRSFQPSRPVQGNADGTPFKPTTGEQFEVGVKTEFFNGRLAATLAAYQLTKQNIVVTDPVNPRLSLQVGEQQSQGIEFDLAGQILPGWNIIASYSYIDSEFTEDPRPAFKGDEPSNVPRNSASLWTTYEIQTGSLKGLGFGAGLFFVGERQGDLPNTFALPSYVRADAAIYYRRNNLRVGLNFKNLSDVYYFESALSRTSVYPGAPFTVLGTVSVQF</sequence>
<dbReference type="InterPro" id="IPR021731">
    <property type="entry name" value="AMIN_dom"/>
</dbReference>
<dbReference type="Pfam" id="PF00593">
    <property type="entry name" value="TonB_dep_Rec_b-barrel"/>
    <property type="match status" value="1"/>
</dbReference>
<feature type="compositionally biased region" description="Polar residues" evidence="15">
    <location>
        <begin position="67"/>
        <end position="77"/>
    </location>
</feature>
<organism evidence="20 21">
    <name type="scientific">Brasilonema sennae CENA114</name>
    <dbReference type="NCBI Taxonomy" id="415709"/>
    <lineage>
        <taxon>Bacteria</taxon>
        <taxon>Bacillati</taxon>
        <taxon>Cyanobacteriota</taxon>
        <taxon>Cyanophyceae</taxon>
        <taxon>Nostocales</taxon>
        <taxon>Scytonemataceae</taxon>
        <taxon>Brasilonema</taxon>
        <taxon>Bromeliae group (in: Brasilonema)</taxon>
    </lineage>
</organism>
<dbReference type="Pfam" id="PF07715">
    <property type="entry name" value="Plug"/>
    <property type="match status" value="1"/>
</dbReference>
<keyword evidence="21" id="KW-1185">Reference proteome</keyword>
<dbReference type="InterPro" id="IPR037066">
    <property type="entry name" value="Plug_dom_sf"/>
</dbReference>
<dbReference type="EMBL" id="CP030118">
    <property type="protein sequence ID" value="QDL11047.1"/>
    <property type="molecule type" value="Genomic_DNA"/>
</dbReference>
<keyword evidence="7 16" id="KW-0732">Signal</keyword>
<evidence type="ECO:0000256" key="12">
    <source>
        <dbReference type="ARBA" id="ARBA00023237"/>
    </source>
</evidence>
<dbReference type="GO" id="GO:0015344">
    <property type="term" value="F:siderophore uptake transmembrane transporter activity"/>
    <property type="evidence" value="ECO:0007669"/>
    <property type="project" value="TreeGrafter"/>
</dbReference>
<dbReference type="GO" id="GO:0015891">
    <property type="term" value="P:siderophore transport"/>
    <property type="evidence" value="ECO:0007669"/>
    <property type="project" value="InterPro"/>
</dbReference>
<evidence type="ECO:0000256" key="13">
    <source>
        <dbReference type="PROSITE-ProRule" id="PRU01360"/>
    </source>
</evidence>
<feature type="chain" id="PRO_5032679548" evidence="16">
    <location>
        <begin position="33"/>
        <end position="945"/>
    </location>
</feature>
<evidence type="ECO:0000256" key="9">
    <source>
        <dbReference type="ARBA" id="ARBA00023065"/>
    </source>
</evidence>
<keyword evidence="9" id="KW-0406">Ion transport</keyword>
<evidence type="ECO:0000256" key="1">
    <source>
        <dbReference type="ARBA" id="ARBA00004571"/>
    </source>
</evidence>
<dbReference type="AlphaFoldDB" id="A0A856MP41"/>
<keyword evidence="8" id="KW-0408">Iron</keyword>
<dbReference type="CDD" id="cd01347">
    <property type="entry name" value="ligand_gated_channel"/>
    <property type="match status" value="1"/>
</dbReference>
<evidence type="ECO:0000313" key="21">
    <source>
        <dbReference type="Proteomes" id="UP000503129"/>
    </source>
</evidence>
<dbReference type="RefSeq" id="WP_171977552.1">
    <property type="nucleotide sequence ID" value="NZ_CAWOXK010000001.1"/>
</dbReference>
<comment type="subcellular location">
    <subcellularLocation>
        <location evidence="1 13">Cell outer membrane</location>
        <topology evidence="1 13">Multi-pass membrane protein</topology>
    </subcellularLocation>
</comment>
<evidence type="ECO:0000256" key="2">
    <source>
        <dbReference type="ARBA" id="ARBA00009810"/>
    </source>
</evidence>
<dbReference type="PANTHER" id="PTHR32552">
    <property type="entry name" value="FERRICHROME IRON RECEPTOR-RELATED"/>
    <property type="match status" value="1"/>
</dbReference>
<evidence type="ECO:0000259" key="19">
    <source>
        <dbReference type="Pfam" id="PF11741"/>
    </source>
</evidence>
<keyword evidence="20" id="KW-0675">Receptor</keyword>
<dbReference type="InterPro" id="IPR012910">
    <property type="entry name" value="Plug_dom"/>
</dbReference>
<dbReference type="InterPro" id="IPR010105">
    <property type="entry name" value="TonB_sidphr_rcpt"/>
</dbReference>
<evidence type="ECO:0000259" key="18">
    <source>
        <dbReference type="Pfam" id="PF07715"/>
    </source>
</evidence>
<dbReference type="GO" id="GO:0038023">
    <property type="term" value="F:signaling receptor activity"/>
    <property type="evidence" value="ECO:0007669"/>
    <property type="project" value="InterPro"/>
</dbReference>
<evidence type="ECO:0000256" key="7">
    <source>
        <dbReference type="ARBA" id="ARBA00022729"/>
    </source>
</evidence>
<reference evidence="20 21" key="1">
    <citation type="submission" date="2018-06" db="EMBL/GenBank/DDBJ databases">
        <title>Comparative genomics of Brasilonema spp. strains.</title>
        <authorList>
            <person name="Alvarenga D.O."/>
            <person name="Fiore M.F."/>
            <person name="Varani A.M."/>
        </authorList>
    </citation>
    <scope>NUCLEOTIDE SEQUENCE [LARGE SCALE GENOMIC DNA]</scope>
    <source>
        <strain evidence="20 21">CENA114</strain>
    </source>
</reference>
<keyword evidence="11 13" id="KW-0472">Membrane</keyword>
<dbReference type="Pfam" id="PF11741">
    <property type="entry name" value="AMIN"/>
    <property type="match status" value="1"/>
</dbReference>
<evidence type="ECO:0000256" key="15">
    <source>
        <dbReference type="SAM" id="MobiDB-lite"/>
    </source>
</evidence>
<dbReference type="PROSITE" id="PS52016">
    <property type="entry name" value="TONB_DEPENDENT_REC_3"/>
    <property type="match status" value="1"/>
</dbReference>
<dbReference type="InterPro" id="IPR000531">
    <property type="entry name" value="Beta-barrel_TonB"/>
</dbReference>
<keyword evidence="10 14" id="KW-0798">TonB box</keyword>
<gene>
    <name evidence="20" type="ORF">DP114_26915</name>
</gene>
<evidence type="ECO:0000256" key="10">
    <source>
        <dbReference type="ARBA" id="ARBA00023077"/>
    </source>
</evidence>
<evidence type="ECO:0000256" key="8">
    <source>
        <dbReference type="ARBA" id="ARBA00023004"/>
    </source>
</evidence>